<gene>
    <name evidence="2" type="ORF">SAMN04487936_102174</name>
</gene>
<evidence type="ECO:0000256" key="1">
    <source>
        <dbReference type="SAM" id="MobiDB-lite"/>
    </source>
</evidence>
<protein>
    <submittedName>
        <fullName evidence="2">Uncharacterized protein</fullName>
    </submittedName>
</protein>
<feature type="compositionally biased region" description="Basic residues" evidence="1">
    <location>
        <begin position="26"/>
        <end position="36"/>
    </location>
</feature>
<dbReference type="AlphaFoldDB" id="A0A1I3RFB6"/>
<keyword evidence="3" id="KW-1185">Reference proteome</keyword>
<evidence type="ECO:0000313" key="3">
    <source>
        <dbReference type="Proteomes" id="UP000183557"/>
    </source>
</evidence>
<evidence type="ECO:0000313" key="2">
    <source>
        <dbReference type="EMBL" id="SFJ43876.1"/>
    </source>
</evidence>
<organism evidence="2 3">
    <name type="scientific">Halobacillus dabanensis</name>
    <dbReference type="NCBI Taxonomy" id="240302"/>
    <lineage>
        <taxon>Bacteria</taxon>
        <taxon>Bacillati</taxon>
        <taxon>Bacillota</taxon>
        <taxon>Bacilli</taxon>
        <taxon>Bacillales</taxon>
        <taxon>Bacillaceae</taxon>
        <taxon>Halobacillus</taxon>
    </lineage>
</organism>
<reference evidence="3" key="1">
    <citation type="submission" date="2016-10" db="EMBL/GenBank/DDBJ databases">
        <authorList>
            <person name="Varghese N."/>
            <person name="Submissions S."/>
        </authorList>
    </citation>
    <scope>NUCLEOTIDE SEQUENCE [LARGE SCALE GENOMIC DNA]</scope>
    <source>
        <strain evidence="3">CGMCC 1.3704</strain>
    </source>
</reference>
<proteinExistence type="predicted"/>
<dbReference type="EMBL" id="FOSB01000002">
    <property type="protein sequence ID" value="SFJ43876.1"/>
    <property type="molecule type" value="Genomic_DNA"/>
</dbReference>
<name>A0A1I3RFB6_HALDA</name>
<feature type="region of interest" description="Disordered" evidence="1">
    <location>
        <begin position="25"/>
        <end position="52"/>
    </location>
</feature>
<dbReference type="Proteomes" id="UP000183557">
    <property type="component" value="Unassembled WGS sequence"/>
</dbReference>
<sequence>MKTQGVNEKKCRKCSEVKGLEEFHKNKLGRQGRQPRCKPCQSEYDAEYRSKNPKKVREWSRRSYEKNKDYYRKWRADNRKRENERHYRRRSMLAALPNELNEKELAALQPHRGARERRGRALHLSDCNRSRRDYSREHAPVKKRAQRIKRGSESLSLVRSLQGCL</sequence>
<accession>A0A1I3RFB6</accession>